<accession>A0ABW7PU05</accession>
<reference evidence="2 3" key="1">
    <citation type="submission" date="2024-08" db="EMBL/GenBank/DDBJ databases">
        <title>Pantoea ronii - a newly identified human opportunistic pathogen.</title>
        <authorList>
            <person name="Keidar-Friedman D."/>
            <person name="Sorek N."/>
            <person name="Leshin-Carmel D."/>
            <person name="Tsur A."/>
            <person name="Amsalem M."/>
            <person name="Tolkach D."/>
            <person name="Brosh-Nissimov T."/>
        </authorList>
    </citation>
    <scope>NUCLEOTIDE SEQUENCE [LARGE SCALE GENOMIC DNA]</scope>
    <source>
        <strain evidence="2 3">AA23256</strain>
    </source>
</reference>
<keyword evidence="1" id="KW-0732">Signal</keyword>
<feature type="signal peptide" evidence="1">
    <location>
        <begin position="1"/>
        <end position="18"/>
    </location>
</feature>
<dbReference type="Proteomes" id="UP001611251">
    <property type="component" value="Unassembled WGS sequence"/>
</dbReference>
<comment type="caution">
    <text evidence="2">The sequence shown here is derived from an EMBL/GenBank/DDBJ whole genome shotgun (WGS) entry which is preliminary data.</text>
</comment>
<sequence length="142" mass="16166">MKKLLFCMLASFSLSSFAVQKNSCVVINSSVEIALRQVLVDDVGLDPDELDLKQSRLELIDNVLITDKLAKQYAREDIVETKNIDYMDIYNIYKSNNARNLIVKYTYFNKQGKKNVYIGSALVDALECSLGFKGYLTVSREF</sequence>
<name>A0ABW7PU05_9GAMM</name>
<proteinExistence type="predicted"/>
<evidence type="ECO:0000256" key="1">
    <source>
        <dbReference type="SAM" id="SignalP"/>
    </source>
</evidence>
<evidence type="ECO:0000313" key="3">
    <source>
        <dbReference type="Proteomes" id="UP001611251"/>
    </source>
</evidence>
<feature type="chain" id="PRO_5047306797" description="Shiga toxin A subunit" evidence="1">
    <location>
        <begin position="19"/>
        <end position="142"/>
    </location>
</feature>
<dbReference type="RefSeq" id="WP_397212080.1">
    <property type="nucleotide sequence ID" value="NZ_JBGFSN010000003.1"/>
</dbReference>
<evidence type="ECO:0008006" key="4">
    <source>
        <dbReference type="Google" id="ProtNLM"/>
    </source>
</evidence>
<organism evidence="2 3">
    <name type="scientific">Pantoea osteomyelitidis</name>
    <dbReference type="NCBI Taxonomy" id="3230026"/>
    <lineage>
        <taxon>Bacteria</taxon>
        <taxon>Pseudomonadati</taxon>
        <taxon>Pseudomonadota</taxon>
        <taxon>Gammaproteobacteria</taxon>
        <taxon>Enterobacterales</taxon>
        <taxon>Erwiniaceae</taxon>
        <taxon>Pantoea</taxon>
    </lineage>
</organism>
<dbReference type="EMBL" id="JBGFSN010000003">
    <property type="protein sequence ID" value="MFH8133274.1"/>
    <property type="molecule type" value="Genomic_DNA"/>
</dbReference>
<keyword evidence="3" id="KW-1185">Reference proteome</keyword>
<protein>
    <recommendedName>
        <fullName evidence="4">Shiga toxin A subunit</fullName>
    </recommendedName>
</protein>
<evidence type="ECO:0000313" key="2">
    <source>
        <dbReference type="EMBL" id="MFH8133274.1"/>
    </source>
</evidence>
<gene>
    <name evidence="2" type="ORF">ABU178_03635</name>
</gene>